<keyword evidence="3" id="KW-0288">FMN</keyword>
<evidence type="ECO:0000256" key="1">
    <source>
        <dbReference type="ARBA" id="ARBA00001917"/>
    </source>
</evidence>
<dbReference type="Gene3D" id="2.30.110.10">
    <property type="entry name" value="Electron Transport, Fmn-binding Protein, Chain A"/>
    <property type="match status" value="1"/>
</dbReference>
<protein>
    <submittedName>
        <fullName evidence="6">Pyridoxamine 5'-phosphate oxidase</fullName>
    </submittedName>
</protein>
<sequence>MTRPAPPATPQEALAQAFALLSRGVADRRSPFHTPTLATRGLDGAPSLRTVVLRAFDPAARLLRVHTDRRSGKVGEIAADPRAALHVYDAGAQVQLRVAGITTLHVDDAVAQAAWTASREMSRMTYATLHAPGAPVDAPPDAPQDATAGAVNFAALSLRIDAMDWLLLAAAGHRRARFAWDPDGVLSAGWIAP</sequence>
<dbReference type="InterPro" id="IPR012349">
    <property type="entry name" value="Split_barrel_FMN-bd"/>
</dbReference>
<evidence type="ECO:0000256" key="3">
    <source>
        <dbReference type="ARBA" id="ARBA00022643"/>
    </source>
</evidence>
<dbReference type="InterPro" id="IPR024624">
    <property type="entry name" value="Pyridox_Oxase_Alr4036_FMN-bd"/>
</dbReference>
<keyword evidence="4" id="KW-0560">Oxidoreductase</keyword>
<keyword evidence="2" id="KW-0285">Flavoprotein</keyword>
<reference evidence="6 7" key="1">
    <citation type="journal article" date="2016" name="Microbes Environ.">
        <title>Phylogenetically diverse aerobic anoxygenic phototrophic bacteria isolated from epilithic biofilms in Tama river, Japan.</title>
        <authorList>
            <person name="Hirose S."/>
            <person name="Matsuura K."/>
            <person name="Haruta S."/>
        </authorList>
    </citation>
    <scope>NUCLEOTIDE SEQUENCE [LARGE SCALE GENOMIC DNA]</scope>
    <source>
        <strain evidence="6 7">S08</strain>
    </source>
</reference>
<feature type="domain" description="Pyridoxamine 5'-phosphate oxidase Alr4036 family FMN-binding" evidence="5">
    <location>
        <begin position="22"/>
        <end position="104"/>
    </location>
</feature>
<evidence type="ECO:0000313" key="7">
    <source>
        <dbReference type="Proteomes" id="UP000831327"/>
    </source>
</evidence>
<accession>A0ABN6P3B0</accession>
<comment type="cofactor">
    <cofactor evidence="1">
        <name>FMN</name>
        <dbReference type="ChEBI" id="CHEBI:58210"/>
    </cofactor>
</comment>
<evidence type="ECO:0000259" key="5">
    <source>
        <dbReference type="Pfam" id="PF12766"/>
    </source>
</evidence>
<keyword evidence="7" id="KW-1185">Reference proteome</keyword>
<dbReference type="Proteomes" id="UP000831327">
    <property type="component" value="Chromosome"/>
</dbReference>
<organism evidence="6 7">
    <name type="scientific">Roseomonas fluvialis</name>
    <dbReference type="NCBI Taxonomy" id="1750527"/>
    <lineage>
        <taxon>Bacteria</taxon>
        <taxon>Pseudomonadati</taxon>
        <taxon>Pseudomonadota</taxon>
        <taxon>Alphaproteobacteria</taxon>
        <taxon>Acetobacterales</taxon>
        <taxon>Roseomonadaceae</taxon>
        <taxon>Roseomonas</taxon>
    </lineage>
</organism>
<dbReference type="SUPFAM" id="SSF50475">
    <property type="entry name" value="FMN-binding split barrel"/>
    <property type="match status" value="1"/>
</dbReference>
<proteinExistence type="predicted"/>
<gene>
    <name evidence="6" type="ORF">Rmf_21270</name>
</gene>
<dbReference type="PANTHER" id="PTHR10851">
    <property type="entry name" value="PYRIDOXINE-5-PHOSPHATE OXIDASE"/>
    <property type="match status" value="1"/>
</dbReference>
<evidence type="ECO:0000256" key="4">
    <source>
        <dbReference type="ARBA" id="ARBA00023002"/>
    </source>
</evidence>
<evidence type="ECO:0000313" key="6">
    <source>
        <dbReference type="EMBL" id="BDG72198.1"/>
    </source>
</evidence>
<dbReference type="InterPro" id="IPR000659">
    <property type="entry name" value="Pyridox_Oxase"/>
</dbReference>
<dbReference type="PANTHER" id="PTHR10851:SF3">
    <property type="entry name" value="PYRIDOXINE_PYRIDOXAMINE 5'-PHOSPHATE OXIDASE 2"/>
    <property type="match status" value="1"/>
</dbReference>
<dbReference type="Pfam" id="PF12766">
    <property type="entry name" value="Pyridox_oxase_2"/>
    <property type="match status" value="1"/>
</dbReference>
<dbReference type="EMBL" id="AP025637">
    <property type="protein sequence ID" value="BDG72198.1"/>
    <property type="molecule type" value="Genomic_DNA"/>
</dbReference>
<dbReference type="RefSeq" id="WP_244459410.1">
    <property type="nucleotide sequence ID" value="NZ_AP025637.1"/>
</dbReference>
<evidence type="ECO:0000256" key="2">
    <source>
        <dbReference type="ARBA" id="ARBA00022630"/>
    </source>
</evidence>
<name>A0ABN6P3B0_9PROT</name>